<dbReference type="AlphaFoldDB" id="A0A024FX88"/>
<dbReference type="InParanoid" id="A0A024FX88"/>
<dbReference type="Proteomes" id="UP000053237">
    <property type="component" value="Unassembled WGS sequence"/>
</dbReference>
<organism evidence="1 2">
    <name type="scientific">Albugo candida</name>
    <dbReference type="NCBI Taxonomy" id="65357"/>
    <lineage>
        <taxon>Eukaryota</taxon>
        <taxon>Sar</taxon>
        <taxon>Stramenopiles</taxon>
        <taxon>Oomycota</taxon>
        <taxon>Peronosporomycetes</taxon>
        <taxon>Albuginales</taxon>
        <taxon>Albuginaceae</taxon>
        <taxon>Albugo</taxon>
    </lineage>
</organism>
<gene>
    <name evidence="1" type="ORF">BN9_132390</name>
</gene>
<dbReference type="EMBL" id="CAIX01001417">
    <property type="protein sequence ID" value="CCI11636.1"/>
    <property type="molecule type" value="Genomic_DNA"/>
</dbReference>
<reference evidence="1 2" key="1">
    <citation type="submission" date="2012-05" db="EMBL/GenBank/DDBJ databases">
        <title>Recombination and specialization in a pathogen metapopulation.</title>
        <authorList>
            <person name="Gardiner A."/>
            <person name="Kemen E."/>
            <person name="Schultz-Larsen T."/>
            <person name="MacLean D."/>
            <person name="Van Oosterhout C."/>
            <person name="Jones J.D.G."/>
        </authorList>
    </citation>
    <scope>NUCLEOTIDE SEQUENCE [LARGE SCALE GENOMIC DNA]</scope>
    <source>
        <strain evidence="1 2">Ac Nc2</strain>
    </source>
</reference>
<protein>
    <submittedName>
        <fullName evidence="1">Uncharacterized protein</fullName>
    </submittedName>
</protein>
<proteinExistence type="predicted"/>
<evidence type="ECO:0000313" key="2">
    <source>
        <dbReference type="Proteomes" id="UP000053237"/>
    </source>
</evidence>
<name>A0A024FX88_9STRA</name>
<sequence>MTTSSAVIAATVNGTDNNQQISTSPRSFARLELFFCTRSEDALGINSTSTLAKFNIEYATRPASSFVKVMQNYLDHRVSTIGNFSSSFPLKNAVLLMAFGFENSE</sequence>
<evidence type="ECO:0000313" key="1">
    <source>
        <dbReference type="EMBL" id="CCI11636.1"/>
    </source>
</evidence>
<comment type="caution">
    <text evidence="1">The sequence shown here is derived from an EMBL/GenBank/DDBJ whole genome shotgun (WGS) entry which is preliminary data.</text>
</comment>
<keyword evidence="2" id="KW-1185">Reference proteome</keyword>
<accession>A0A024FX88</accession>